<accession>A0ABQ0C2S6</accession>
<evidence type="ECO:0000256" key="1">
    <source>
        <dbReference type="SAM" id="Phobius"/>
    </source>
</evidence>
<dbReference type="Pfam" id="PF05960">
    <property type="entry name" value="DUF885"/>
    <property type="match status" value="1"/>
</dbReference>
<gene>
    <name evidence="2" type="ORF">K340107D12_59030</name>
</gene>
<dbReference type="RefSeq" id="WP_227210453.1">
    <property type="nucleotide sequence ID" value="NZ_BAABZQ010000001.1"/>
</dbReference>
<dbReference type="Proteomes" id="UP001600941">
    <property type="component" value="Unassembled WGS sequence"/>
</dbReference>
<organism evidence="2 3">
    <name type="scientific">Blautia parvula</name>
    <dbReference type="NCBI Taxonomy" id="2877527"/>
    <lineage>
        <taxon>Bacteria</taxon>
        <taxon>Bacillati</taxon>
        <taxon>Bacillota</taxon>
        <taxon>Clostridia</taxon>
        <taxon>Lachnospirales</taxon>
        <taxon>Lachnospiraceae</taxon>
        <taxon>Blautia</taxon>
    </lineage>
</organism>
<comment type="caution">
    <text evidence="2">The sequence shown here is derived from an EMBL/GenBank/DDBJ whole genome shotgun (WGS) entry which is preliminary data.</text>
</comment>
<dbReference type="PANTHER" id="PTHR33361">
    <property type="entry name" value="GLR0591 PROTEIN"/>
    <property type="match status" value="1"/>
</dbReference>
<dbReference type="InterPro" id="IPR010281">
    <property type="entry name" value="DUF885"/>
</dbReference>
<keyword evidence="1" id="KW-0812">Transmembrane</keyword>
<keyword evidence="1" id="KW-0472">Membrane</keyword>
<proteinExistence type="predicted"/>
<keyword evidence="3" id="KW-1185">Reference proteome</keyword>
<protein>
    <submittedName>
        <fullName evidence="2">DUF885 domain-containing protein</fullName>
    </submittedName>
</protein>
<evidence type="ECO:0000313" key="3">
    <source>
        <dbReference type="Proteomes" id="UP001600941"/>
    </source>
</evidence>
<feature type="transmembrane region" description="Helical" evidence="1">
    <location>
        <begin position="12"/>
        <end position="29"/>
    </location>
</feature>
<name>A0ABQ0C2S6_9FIRM</name>
<reference evidence="2 3" key="1">
    <citation type="submission" date="2024-04" db="EMBL/GenBank/DDBJ databases">
        <title>Defined microbial consortia suppress multidrug-resistant proinflammatory Enterobacteriaceae via ecological control.</title>
        <authorList>
            <person name="Furuichi M."/>
            <person name="Kawaguchi T."/>
            <person name="Pust M."/>
            <person name="Yasuma K."/>
            <person name="Plichta D."/>
            <person name="Hasegawa N."/>
            <person name="Ohya T."/>
            <person name="Bhattarai S."/>
            <person name="Sasajima S."/>
            <person name="Aoto Y."/>
            <person name="Tuganbaev T."/>
            <person name="Yaginuma M."/>
            <person name="Ueda M."/>
            <person name="Okahashi N."/>
            <person name="Amafuji K."/>
            <person name="Kiridooshi Y."/>
            <person name="Sugita K."/>
            <person name="Strazar M."/>
            <person name="Skelly A."/>
            <person name="Suda W."/>
            <person name="Hattori M."/>
            <person name="Nakamoto N."/>
            <person name="Caballero S."/>
            <person name="Norman J."/>
            <person name="Olle B."/>
            <person name="Tanoue T."/>
            <person name="Arita M."/>
            <person name="Bucci V."/>
            <person name="Atarashi K."/>
            <person name="Xavier R."/>
            <person name="Honda K."/>
        </authorList>
    </citation>
    <scope>NUCLEOTIDE SEQUENCE [LARGE SCALE GENOMIC DNA]</scope>
    <source>
        <strain evidence="3">k34-0107-D12</strain>
    </source>
</reference>
<dbReference type="PANTHER" id="PTHR33361:SF2">
    <property type="entry name" value="DUF885 DOMAIN-CONTAINING PROTEIN"/>
    <property type="match status" value="1"/>
</dbReference>
<evidence type="ECO:0000313" key="2">
    <source>
        <dbReference type="EMBL" id="GAA6503087.1"/>
    </source>
</evidence>
<dbReference type="EMBL" id="BAABZQ010000001">
    <property type="protein sequence ID" value="GAA6503087.1"/>
    <property type="molecule type" value="Genomic_DNA"/>
</dbReference>
<sequence>MKKFLSSKKRFLVPGFIVLAVFLFLIIYTQKDRFLTEDARFEKFTHQLFTEEVKSNTLNLHYTLAYPEKYGIKNYPIKLGSMDPDKLKDSYDSVEEYKKNLEKFTYKELSKDNRITYDILKLDFTTQLSIKDNYMLQEPLSPNLGIQSQLPVLLAEYTFRTSDDIKDYFTLLSSMTGYFDEILEFEKKKAEEGLFMSDTSVDRIIAQCNAFTEDLSANYLSTMFKDKMKGFVSRKAMTQKQADSYIKMHEKIMAKRVFPAYQSLAKGLADLKGNGTNSGGLSNLPGGTSYYRYLIRSETGDYRTIKEIEERLYTQLLTDYKKMQSLIVSNPKLLADASSLPETCSSTPAQMLDYLNKAICEDFPDSGKPAYKVKYVHESMENFSSPAFYLTPPADTLSPNIIYINKSSQVSEAELFTTLAHEGFPGHLYQTLYFGKTEPDDIRHLLSFGGYVEGWATYVESLSYGYGAEYLKLDDSLMELLWLNRSVSLCLYSLLDIGIHDHGWDLGTVTKTLNSFGIASQDTCREIFQYIVENPGNYLKYYLGYLNFMDLKKEAQTAAGKSFQLKEFHRYILELGPAQFPVLKKYLLMEYKQ</sequence>
<keyword evidence="1" id="KW-1133">Transmembrane helix</keyword>